<protein>
    <submittedName>
        <fullName evidence="5">Transcriptional regulator, LacI family</fullName>
    </submittedName>
</protein>
<sequence length="342" mass="39028">MKHTTIKDVAKRLNVSISSVSRAFNDKYDIKKETKELILKTAEEMGYHPNPIAQKLSQKKTFNIGIVVPEFVNEYYSEIIIGIQEVFISHGYQVLIMQSDENADQELANVKTLINNMVDGLIIAPTMESNNMNFYLKQYQKGYPIVFMGRVEESLPASKVLFDNKKWSFFATEHLIRQQYKKIYHLSGYKNLSVSNDRIQGFLKAMDKHKIPKENYKVIEGGLMAKHGIAIVEDLIYKNDLPDAFFCFNDLMAFGVIKRLKSNGLRVPEDIAVMGFTETQMAELNTPQLSSVKQPTFEMGKKTAELLLKLIDKGPEQPETIILNGELNIRESTLNEKVTDNT</sequence>
<dbReference type="InterPro" id="IPR001761">
    <property type="entry name" value="Peripla_BP/Lac1_sug-bd_dom"/>
</dbReference>
<dbReference type="SUPFAM" id="SSF47413">
    <property type="entry name" value="lambda repressor-like DNA-binding domains"/>
    <property type="match status" value="1"/>
</dbReference>
<keyword evidence="2" id="KW-0238">DNA-binding</keyword>
<accession>A0A1M5EY75</accession>
<dbReference type="SUPFAM" id="SSF53822">
    <property type="entry name" value="Periplasmic binding protein-like I"/>
    <property type="match status" value="1"/>
</dbReference>
<dbReference type="InterPro" id="IPR000843">
    <property type="entry name" value="HTH_LacI"/>
</dbReference>
<dbReference type="PROSITE" id="PS50932">
    <property type="entry name" value="HTH_LACI_2"/>
    <property type="match status" value="1"/>
</dbReference>
<evidence type="ECO:0000313" key="6">
    <source>
        <dbReference type="Proteomes" id="UP000184406"/>
    </source>
</evidence>
<organism evidence="5 6">
    <name type="scientific">Arenibacter palladensis</name>
    <dbReference type="NCBI Taxonomy" id="237373"/>
    <lineage>
        <taxon>Bacteria</taxon>
        <taxon>Pseudomonadati</taxon>
        <taxon>Bacteroidota</taxon>
        <taxon>Flavobacteriia</taxon>
        <taxon>Flavobacteriales</taxon>
        <taxon>Flavobacteriaceae</taxon>
        <taxon>Arenibacter</taxon>
    </lineage>
</organism>
<evidence type="ECO:0000256" key="1">
    <source>
        <dbReference type="ARBA" id="ARBA00023015"/>
    </source>
</evidence>
<dbReference type="PANTHER" id="PTHR30146:SF109">
    <property type="entry name" value="HTH-TYPE TRANSCRIPTIONAL REGULATOR GALS"/>
    <property type="match status" value="1"/>
</dbReference>
<dbReference type="EMBL" id="FQUX01000008">
    <property type="protein sequence ID" value="SHF83982.1"/>
    <property type="molecule type" value="Genomic_DNA"/>
</dbReference>
<dbReference type="AlphaFoldDB" id="A0A1M5EY75"/>
<evidence type="ECO:0000256" key="3">
    <source>
        <dbReference type="ARBA" id="ARBA00023163"/>
    </source>
</evidence>
<feature type="domain" description="HTH lacI-type" evidence="4">
    <location>
        <begin position="4"/>
        <end position="58"/>
    </location>
</feature>
<dbReference type="GO" id="GO:0000976">
    <property type="term" value="F:transcription cis-regulatory region binding"/>
    <property type="evidence" value="ECO:0007669"/>
    <property type="project" value="TreeGrafter"/>
</dbReference>
<dbReference type="Gene3D" id="1.10.260.40">
    <property type="entry name" value="lambda repressor-like DNA-binding domains"/>
    <property type="match status" value="1"/>
</dbReference>
<dbReference type="Pfam" id="PF00356">
    <property type="entry name" value="LacI"/>
    <property type="match status" value="1"/>
</dbReference>
<name>A0A1M5EY75_9FLAO</name>
<evidence type="ECO:0000259" key="4">
    <source>
        <dbReference type="PROSITE" id="PS50932"/>
    </source>
</evidence>
<dbReference type="PANTHER" id="PTHR30146">
    <property type="entry name" value="LACI-RELATED TRANSCRIPTIONAL REPRESSOR"/>
    <property type="match status" value="1"/>
</dbReference>
<evidence type="ECO:0000256" key="2">
    <source>
        <dbReference type="ARBA" id="ARBA00023125"/>
    </source>
</evidence>
<dbReference type="InterPro" id="IPR010982">
    <property type="entry name" value="Lambda_DNA-bd_dom_sf"/>
</dbReference>
<evidence type="ECO:0000313" key="5">
    <source>
        <dbReference type="EMBL" id="SHF83982.1"/>
    </source>
</evidence>
<gene>
    <name evidence="5" type="ORF">SAMN03080594_10854</name>
</gene>
<dbReference type="OrthoDB" id="9768806at2"/>
<dbReference type="Pfam" id="PF00532">
    <property type="entry name" value="Peripla_BP_1"/>
    <property type="match status" value="1"/>
</dbReference>
<dbReference type="CDD" id="cd01392">
    <property type="entry name" value="HTH_LacI"/>
    <property type="match status" value="1"/>
</dbReference>
<reference evidence="6" key="1">
    <citation type="submission" date="2016-11" db="EMBL/GenBank/DDBJ databases">
        <authorList>
            <person name="Varghese N."/>
            <person name="Submissions S."/>
        </authorList>
    </citation>
    <scope>NUCLEOTIDE SEQUENCE [LARGE SCALE GENOMIC DNA]</scope>
    <source>
        <strain evidence="6">DSM 17539</strain>
    </source>
</reference>
<dbReference type="CDD" id="cd06267">
    <property type="entry name" value="PBP1_LacI_sugar_binding-like"/>
    <property type="match status" value="1"/>
</dbReference>
<dbReference type="Proteomes" id="UP000184406">
    <property type="component" value="Unassembled WGS sequence"/>
</dbReference>
<keyword evidence="3" id="KW-0804">Transcription</keyword>
<dbReference type="Gene3D" id="3.40.50.2300">
    <property type="match status" value="2"/>
</dbReference>
<keyword evidence="6" id="KW-1185">Reference proteome</keyword>
<dbReference type="SMART" id="SM00354">
    <property type="entry name" value="HTH_LACI"/>
    <property type="match status" value="1"/>
</dbReference>
<dbReference type="GO" id="GO:0003700">
    <property type="term" value="F:DNA-binding transcription factor activity"/>
    <property type="evidence" value="ECO:0007669"/>
    <property type="project" value="TreeGrafter"/>
</dbReference>
<proteinExistence type="predicted"/>
<dbReference type="InterPro" id="IPR028082">
    <property type="entry name" value="Peripla_BP_I"/>
</dbReference>
<dbReference type="RefSeq" id="WP_084532677.1">
    <property type="nucleotide sequence ID" value="NZ_FQUX01000008.1"/>
</dbReference>
<keyword evidence="1" id="KW-0805">Transcription regulation</keyword>